<accession>A0ABV8XU86</accession>
<gene>
    <name evidence="2" type="ORF">ACFOZ9_16655</name>
</gene>
<feature type="signal peptide" evidence="1">
    <location>
        <begin position="1"/>
        <end position="24"/>
    </location>
</feature>
<evidence type="ECO:0000313" key="2">
    <source>
        <dbReference type="EMBL" id="MFC4427850.1"/>
    </source>
</evidence>
<feature type="chain" id="PRO_5046241794" evidence="1">
    <location>
        <begin position="25"/>
        <end position="1588"/>
    </location>
</feature>
<evidence type="ECO:0000256" key="1">
    <source>
        <dbReference type="SAM" id="SignalP"/>
    </source>
</evidence>
<sequence length="1588" mass="165563">MGRNLKSLATSVTALLAAGGVAGAQDVSTSLPMTSIGDALMWTAGDQNLLLDVPVENQVRIELYSPRPNLADVRSNHYYGDELYGQSKALSTTFTLLRADGTEVLSRSFTPGAHDWATLFDQTLPAGKYVLRAVTHGAGKNSFAVRLAGVSAAMSAERLTVNIHSREWVPALSVTTDGQGYALRMYDGDGPSELEAQLRDSQGRVYPLTVSRDLSHSDLPLPAAPGTYTVELRQPDGARQFSNAVGFALSREGAPRSITVARVDQTGQLRVSAELLLPGRTLPAEADLLVGGTPLHVSGAQTQAVAAGTFAVTAAKVPGAQVSAPATVTVPRGGVAEARVQVRPQVDLTLTADKTAVCVGDTVTLTARASTAYAGALPLQLSLDVPTGVQTSGPTRFEAPLSAAQPGELRVSATATQAGPLSFTAHLSPWAQARTVQVNVLSASTTVQLSRVPLADVTVGDEVAVGLTVTNTAAAPTTFTLQDQPGEGLEALESTRFEGTLAAGETRTLNYRARVLHSGPTRLGATLTTPGCAAPQLVSGEVVAVNPAPAATQTVEAASAPVITRSSVITMPFDAPGGSIDVVIAHTLPAGAELVPGSSRLDGQALPDPRRGASGTLYWVVPTTVDRRGVTRGVVTYEVRHEAALGDLGEPALLSRFPGDRQEAIAGRVDLKDLTGAQALTQTAQVTENDGAIKLPLQGSVIRIRDRVSIVVEHPLGEAAPGLTVGGQPVGNDRIGQTTEDPERGVVRLTYVGVPVQPGPNVIAYGDARVTVQRAGPTARVEVTPVSLVADGSTPLRLKIRTLDAFGNLSNPGTLTVRTNLETRVADASSSEAGYQVRLADGEGVLELQPQPSPTSLTLDVVQGEAVKRYTYEVKPDDHRVGVGLISATVGLDGNFNVQDDVSWQARATYEGPLAGGKLYVAADKDGLPTDRNTLQRYASYGDNSVENVPLQGMDPVALTYDHPNFRVQYRRSALPISVLPLGEQLTALTAYSKSNPQVSGFVAAVPSDRVTGERLTPQGNRLLRLTRGNVAEGSETLELLTLERGSGKELGRVTLVRNADYQLDPTTGIITLARALDAVDAALNDVVVLASYRLANAADQRKLAYGGQVKYTGQNFTVGVAAVSLDDRLTFGARATYDNGTTRADGLLAVSGGVQVSADFGTRFGAAALSAKVRYQDEGYAGLAPLTPGLSAGATLTAPITTRLTAALDAEYHAPASGESGGSVTARADYRLAPFSVGAGLRYAFGDTEGLGAVLGAGYHQGLVDVDVSHTQPLSGALKPETSVTTRYRVSKDLTLGFTDKVTWGIGHAAALTLDSAIGNVNYAVAYELPNASGQGNRARFGVSTSLPLTENLTAGLRASATYAVGTGQLEAGAGADLHYKGEGYVATSGTDVTYGAQGFGVVVRAGISGSLSENLNLTADGLVEFGAGKNGQRAAVGYAYRSRNFNSLGTVRYVNGTLAGGQPELSSNLSAEYRQSNYAVRGALDTRTLLLDQASFTAQASLSGTYYLTDRLGLGAWGRMITQPGTGTTEYGYGLEASYRALPGTWVTAGYNPQGFTGIGTSATYTKPGVYVRLDLTLDETLGGEK</sequence>
<dbReference type="RefSeq" id="WP_380041742.1">
    <property type="nucleotide sequence ID" value="NZ_JBHSEH010000024.1"/>
</dbReference>
<organism evidence="2 3">
    <name type="scientific">Deinococcus navajonensis</name>
    <dbReference type="NCBI Taxonomy" id="309884"/>
    <lineage>
        <taxon>Bacteria</taxon>
        <taxon>Thermotogati</taxon>
        <taxon>Deinococcota</taxon>
        <taxon>Deinococci</taxon>
        <taxon>Deinococcales</taxon>
        <taxon>Deinococcaceae</taxon>
        <taxon>Deinococcus</taxon>
    </lineage>
</organism>
<keyword evidence="3" id="KW-1185">Reference proteome</keyword>
<comment type="caution">
    <text evidence="2">The sequence shown here is derived from an EMBL/GenBank/DDBJ whole genome shotgun (WGS) entry which is preliminary data.</text>
</comment>
<protein>
    <submittedName>
        <fullName evidence="2">DUF11 domain-containing protein</fullName>
    </submittedName>
</protein>
<keyword evidence="1" id="KW-0732">Signal</keyword>
<name>A0ABV8XU86_9DEIO</name>
<evidence type="ECO:0000313" key="3">
    <source>
        <dbReference type="Proteomes" id="UP001595998"/>
    </source>
</evidence>
<proteinExistence type="predicted"/>
<dbReference type="Proteomes" id="UP001595998">
    <property type="component" value="Unassembled WGS sequence"/>
</dbReference>
<reference evidence="3" key="1">
    <citation type="journal article" date="2019" name="Int. J. Syst. Evol. Microbiol.">
        <title>The Global Catalogue of Microorganisms (GCM) 10K type strain sequencing project: providing services to taxonomists for standard genome sequencing and annotation.</title>
        <authorList>
            <consortium name="The Broad Institute Genomics Platform"/>
            <consortium name="The Broad Institute Genome Sequencing Center for Infectious Disease"/>
            <person name="Wu L."/>
            <person name="Ma J."/>
        </authorList>
    </citation>
    <scope>NUCLEOTIDE SEQUENCE [LARGE SCALE GENOMIC DNA]</scope>
    <source>
        <strain evidence="3">CCUG 56029</strain>
    </source>
</reference>
<dbReference type="EMBL" id="JBHSEH010000024">
    <property type="protein sequence ID" value="MFC4427850.1"/>
    <property type="molecule type" value="Genomic_DNA"/>
</dbReference>